<feature type="compositionally biased region" description="Basic residues" evidence="1">
    <location>
        <begin position="105"/>
        <end position="120"/>
    </location>
</feature>
<dbReference type="GO" id="GO:0003676">
    <property type="term" value="F:nucleic acid binding"/>
    <property type="evidence" value="ECO:0007669"/>
    <property type="project" value="InterPro"/>
</dbReference>
<keyword evidence="3" id="KW-1185">Reference proteome</keyword>
<organism evidence="2 3">
    <name type="scientific">Pyrrhoderma noxium</name>
    <dbReference type="NCBI Taxonomy" id="2282107"/>
    <lineage>
        <taxon>Eukaryota</taxon>
        <taxon>Fungi</taxon>
        <taxon>Dikarya</taxon>
        <taxon>Basidiomycota</taxon>
        <taxon>Agaricomycotina</taxon>
        <taxon>Agaricomycetes</taxon>
        <taxon>Hymenochaetales</taxon>
        <taxon>Hymenochaetaceae</taxon>
        <taxon>Pyrrhoderma</taxon>
    </lineage>
</organism>
<dbReference type="SUPFAM" id="SSF54928">
    <property type="entry name" value="RNA-binding domain, RBD"/>
    <property type="match status" value="1"/>
</dbReference>
<sequence length="219" mass="25073">MDDELIDNVVIVDSSKRLSQEEVHCLLANCGEITGIYPFSPQPSDASSLQEFPGLSCLFVEFSTPQAAQSATHTHLPKEIRLDPLSQKLGLKDRFISVREAFRSSHSHQYHPQKQNHRRQSKLDKDNKKKNPYNRIIAVQCSLTTDESAIRTAYSTCGKIESIIEDKLIKKNQRTFFVKFERAEDVTSSLRESYPGLISFRLNSHTRLISRYKKTSRKS</sequence>
<reference evidence="2 3" key="1">
    <citation type="journal article" date="2017" name="Mol. Ecol.">
        <title>Comparative and population genomic landscape of Phellinus noxius: A hypervariable fungus causing root rot in trees.</title>
        <authorList>
            <person name="Chung C.L."/>
            <person name="Lee T.J."/>
            <person name="Akiba M."/>
            <person name="Lee H.H."/>
            <person name="Kuo T.H."/>
            <person name="Liu D."/>
            <person name="Ke H.M."/>
            <person name="Yokoi T."/>
            <person name="Roa M.B."/>
            <person name="Lu M.J."/>
            <person name="Chang Y.Y."/>
            <person name="Ann P.J."/>
            <person name="Tsai J.N."/>
            <person name="Chen C.Y."/>
            <person name="Tzean S.S."/>
            <person name="Ota Y."/>
            <person name="Hattori T."/>
            <person name="Sahashi N."/>
            <person name="Liou R.F."/>
            <person name="Kikuchi T."/>
            <person name="Tsai I.J."/>
        </authorList>
    </citation>
    <scope>NUCLEOTIDE SEQUENCE [LARGE SCALE GENOMIC DNA]</scope>
    <source>
        <strain evidence="2 3">FFPRI411160</strain>
    </source>
</reference>
<protein>
    <submittedName>
        <fullName evidence="2">Uncharacterized protein</fullName>
    </submittedName>
</protein>
<comment type="caution">
    <text evidence="2">The sequence shown here is derived from an EMBL/GenBank/DDBJ whole genome shotgun (WGS) entry which is preliminary data.</text>
</comment>
<accession>A0A286UHK6</accession>
<evidence type="ECO:0000313" key="3">
    <source>
        <dbReference type="Proteomes" id="UP000217199"/>
    </source>
</evidence>
<proteinExistence type="predicted"/>
<gene>
    <name evidence="2" type="ORF">PNOK_0578800</name>
</gene>
<dbReference type="InParanoid" id="A0A286UHK6"/>
<dbReference type="Gene3D" id="3.30.70.330">
    <property type="match status" value="1"/>
</dbReference>
<dbReference type="AlphaFoldDB" id="A0A286UHK6"/>
<evidence type="ECO:0000256" key="1">
    <source>
        <dbReference type="SAM" id="MobiDB-lite"/>
    </source>
</evidence>
<name>A0A286UHK6_9AGAM</name>
<dbReference type="EMBL" id="NBII01000005">
    <property type="protein sequence ID" value="PAV18945.1"/>
    <property type="molecule type" value="Genomic_DNA"/>
</dbReference>
<dbReference type="Proteomes" id="UP000217199">
    <property type="component" value="Unassembled WGS sequence"/>
</dbReference>
<dbReference type="InterPro" id="IPR035979">
    <property type="entry name" value="RBD_domain_sf"/>
</dbReference>
<feature type="region of interest" description="Disordered" evidence="1">
    <location>
        <begin position="103"/>
        <end position="129"/>
    </location>
</feature>
<evidence type="ECO:0000313" key="2">
    <source>
        <dbReference type="EMBL" id="PAV18945.1"/>
    </source>
</evidence>
<dbReference type="InterPro" id="IPR012677">
    <property type="entry name" value="Nucleotide-bd_a/b_plait_sf"/>
</dbReference>